<keyword evidence="1" id="KW-0285">Flavoprotein</keyword>
<accession>A0ABZ1E258</accession>
<gene>
    <name evidence="9" type="ORF">RPE78_15030</name>
</gene>
<evidence type="ECO:0000256" key="5">
    <source>
        <dbReference type="ARBA" id="ARBA00023004"/>
    </source>
</evidence>
<dbReference type="InterPro" id="IPR048037">
    <property type="entry name" value="DmmA-like_C"/>
</dbReference>
<feature type="domain" description="Dimethylamine monooxygenase subunit DmmA-like C-terminal" evidence="7">
    <location>
        <begin position="139"/>
        <end position="181"/>
    </location>
</feature>
<organism evidence="9 10">
    <name type="scientific">Thioclava litoralis</name>
    <dbReference type="NCBI Taxonomy" id="3076557"/>
    <lineage>
        <taxon>Bacteria</taxon>
        <taxon>Pseudomonadati</taxon>
        <taxon>Pseudomonadota</taxon>
        <taxon>Alphaproteobacteria</taxon>
        <taxon>Rhodobacterales</taxon>
        <taxon>Paracoccaceae</taxon>
        <taxon>Thioclava</taxon>
    </lineage>
</organism>
<keyword evidence="4" id="KW-0560">Oxidoreductase</keyword>
<evidence type="ECO:0000313" key="10">
    <source>
        <dbReference type="Proteomes" id="UP001623290"/>
    </source>
</evidence>
<evidence type="ECO:0000259" key="7">
    <source>
        <dbReference type="Pfam" id="PF22289"/>
    </source>
</evidence>
<evidence type="ECO:0000256" key="1">
    <source>
        <dbReference type="ARBA" id="ARBA00022630"/>
    </source>
</evidence>
<evidence type="ECO:0000256" key="4">
    <source>
        <dbReference type="ARBA" id="ARBA00023002"/>
    </source>
</evidence>
<evidence type="ECO:0000259" key="8">
    <source>
        <dbReference type="Pfam" id="PF22290"/>
    </source>
</evidence>
<dbReference type="Pfam" id="PF22290">
    <property type="entry name" value="DmmA-like_N"/>
    <property type="match status" value="1"/>
</dbReference>
<sequence>MATVFTPSIATRPTYGTLQPPCGAPLLCVADGAGGAALLALSEHMPGCLEQAHILFIPQDSPDGPKLAALPCRSYGEAPDLAAALPRLDRLLAQASIATRLCLAGSEGLIGRVSARALGAGIAAEMIQTEHRGHIARAVQCVHCKGVTEDVLTDPFICAHCGLALFVRDHFSRRLGVFQGVCVDAETPGQRPDPQEIRP</sequence>
<dbReference type="RefSeq" id="WP_330646894.1">
    <property type="nucleotide sequence ID" value="NZ_CP135444.1"/>
</dbReference>
<keyword evidence="6" id="KW-0411">Iron-sulfur</keyword>
<evidence type="ECO:0000256" key="6">
    <source>
        <dbReference type="ARBA" id="ARBA00023014"/>
    </source>
</evidence>
<protein>
    <submittedName>
        <fullName evidence="9">Dimethylamine monooxygenase subunit DmmA family protein</fullName>
    </submittedName>
</protein>
<dbReference type="GO" id="GO:0004497">
    <property type="term" value="F:monooxygenase activity"/>
    <property type="evidence" value="ECO:0007669"/>
    <property type="project" value="UniProtKB-KW"/>
</dbReference>
<proteinExistence type="predicted"/>
<keyword evidence="2" id="KW-0001">2Fe-2S</keyword>
<evidence type="ECO:0000256" key="3">
    <source>
        <dbReference type="ARBA" id="ARBA00022723"/>
    </source>
</evidence>
<reference evidence="9 10" key="1">
    <citation type="submission" date="2023-09" db="EMBL/GenBank/DDBJ databases">
        <title>Thioclava shenzhenensis sp. nov., a multidrug resistant bacteria-antagonizing species isolated from coastal seawater.</title>
        <authorList>
            <person name="Long M."/>
        </authorList>
    </citation>
    <scope>NUCLEOTIDE SEQUENCE [LARGE SCALE GENOMIC DNA]</scope>
    <source>
        <strain evidence="9 10">FTW29</strain>
        <plasmid evidence="9 10">unnamed1</plasmid>
    </source>
</reference>
<dbReference type="NCBIfam" id="NF041259">
    <property type="entry name" value="mono_DmmA_fam"/>
    <property type="match status" value="1"/>
</dbReference>
<dbReference type="Pfam" id="PF22289">
    <property type="entry name" value="DmmA-like_C"/>
    <property type="match status" value="1"/>
</dbReference>
<keyword evidence="9" id="KW-0503">Monooxygenase</keyword>
<dbReference type="EMBL" id="CP135444">
    <property type="protein sequence ID" value="WRY35151.1"/>
    <property type="molecule type" value="Genomic_DNA"/>
</dbReference>
<evidence type="ECO:0000313" key="9">
    <source>
        <dbReference type="EMBL" id="WRY35151.1"/>
    </source>
</evidence>
<keyword evidence="5" id="KW-0408">Iron</keyword>
<name>A0ABZ1E258_9RHOB</name>
<keyword evidence="10" id="KW-1185">Reference proteome</keyword>
<geneLocation type="plasmid" evidence="9 10">
    <name>unnamed1</name>
</geneLocation>
<evidence type="ECO:0000256" key="2">
    <source>
        <dbReference type="ARBA" id="ARBA00022714"/>
    </source>
</evidence>
<keyword evidence="3" id="KW-0479">Metal-binding</keyword>
<keyword evidence="9" id="KW-0614">Plasmid</keyword>
<feature type="domain" description="Dimethylamine monooxygenase subunit DmmA-like N-terminal" evidence="8">
    <location>
        <begin position="8"/>
        <end position="125"/>
    </location>
</feature>
<dbReference type="InterPro" id="IPR054582">
    <property type="entry name" value="DmmA-like_N"/>
</dbReference>
<dbReference type="Proteomes" id="UP001623290">
    <property type="component" value="Plasmid unnamed1"/>
</dbReference>